<evidence type="ECO:0000313" key="2">
    <source>
        <dbReference type="EMBL" id="CAD8323537.1"/>
    </source>
</evidence>
<reference evidence="2" key="1">
    <citation type="submission" date="2021-01" db="EMBL/GenBank/DDBJ databases">
        <authorList>
            <person name="Corre E."/>
            <person name="Pelletier E."/>
            <person name="Niang G."/>
            <person name="Scheremetjew M."/>
            <person name="Finn R."/>
            <person name="Kale V."/>
            <person name="Holt S."/>
            <person name="Cochrane G."/>
            <person name="Meng A."/>
            <person name="Brown T."/>
            <person name="Cohen L."/>
        </authorList>
    </citation>
    <scope>NUCLEOTIDE SEQUENCE</scope>
    <source>
        <strain evidence="2">CCMP147</strain>
    </source>
</reference>
<evidence type="ECO:0000256" key="1">
    <source>
        <dbReference type="SAM" id="MobiDB-lite"/>
    </source>
</evidence>
<protein>
    <submittedName>
        <fullName evidence="2">Uncharacterized protein</fullName>
    </submittedName>
</protein>
<feature type="compositionally biased region" description="Polar residues" evidence="1">
    <location>
        <begin position="64"/>
        <end position="76"/>
    </location>
</feature>
<name>A0A7R9WGD3_9STRA</name>
<feature type="compositionally biased region" description="Polar residues" evidence="1">
    <location>
        <begin position="118"/>
        <end position="150"/>
    </location>
</feature>
<sequence length="150" mass="16162">MLLGQKPQVQQQQSRNTLTAAKLSTAMPPLVKAEEQGVLSTTETFQAGRNVAGGNATLPPKLSLGTTRSGSELKTSVPNVDVDDLLNQALQHYRKDKDVFGTNDAPLTNKHHSHKSTMKNQLQPRPQPQGILSKTSKGTLASSYFAQEAA</sequence>
<gene>
    <name evidence="2" type="ORF">TDUB1175_LOCUS21955</name>
</gene>
<dbReference type="EMBL" id="HBED01043652">
    <property type="protein sequence ID" value="CAD8323537.1"/>
    <property type="molecule type" value="Transcribed_RNA"/>
</dbReference>
<feature type="region of interest" description="Disordered" evidence="1">
    <location>
        <begin position="97"/>
        <end position="150"/>
    </location>
</feature>
<organism evidence="2">
    <name type="scientific">Pseudictyota dubia</name>
    <dbReference type="NCBI Taxonomy" id="2749911"/>
    <lineage>
        <taxon>Eukaryota</taxon>
        <taxon>Sar</taxon>
        <taxon>Stramenopiles</taxon>
        <taxon>Ochrophyta</taxon>
        <taxon>Bacillariophyta</taxon>
        <taxon>Mediophyceae</taxon>
        <taxon>Biddulphiophycidae</taxon>
        <taxon>Eupodiscales</taxon>
        <taxon>Odontellaceae</taxon>
        <taxon>Pseudictyota</taxon>
    </lineage>
</organism>
<dbReference type="AlphaFoldDB" id="A0A7R9WGD3"/>
<proteinExistence type="predicted"/>
<feature type="region of interest" description="Disordered" evidence="1">
    <location>
        <begin position="50"/>
        <end position="76"/>
    </location>
</feature>
<accession>A0A7R9WGD3</accession>